<keyword evidence="7 9" id="KW-1133">Transmembrane helix</keyword>
<dbReference type="EMBL" id="DVOB01000014">
    <property type="protein sequence ID" value="HIU95214.1"/>
    <property type="molecule type" value="Genomic_DNA"/>
</dbReference>
<feature type="transmembrane region" description="Helical" evidence="9">
    <location>
        <begin position="20"/>
        <end position="40"/>
    </location>
</feature>
<dbReference type="PIRSF" id="PIRSF006060">
    <property type="entry name" value="AA_transporter"/>
    <property type="match status" value="1"/>
</dbReference>
<evidence type="ECO:0000256" key="5">
    <source>
        <dbReference type="ARBA" id="ARBA00022692"/>
    </source>
</evidence>
<feature type="transmembrane region" description="Helical" evidence="9">
    <location>
        <begin position="399"/>
        <end position="420"/>
    </location>
</feature>
<organism evidence="10 11">
    <name type="scientific">Candidatus Allocopromorpha excrementipullorum</name>
    <dbReference type="NCBI Taxonomy" id="2840743"/>
    <lineage>
        <taxon>Bacteria</taxon>
        <taxon>Bacillati</taxon>
        <taxon>Bacillota</taxon>
        <taxon>Clostridia</taxon>
        <taxon>Eubacteriales</taxon>
        <taxon>Eubacteriaceae</taxon>
        <taxon>Eubacteriaceae incertae sedis</taxon>
        <taxon>Candidatus Allocopromorpha</taxon>
    </lineage>
</organism>
<dbReference type="GO" id="GO:0006865">
    <property type="term" value="P:amino acid transport"/>
    <property type="evidence" value="ECO:0007669"/>
    <property type="project" value="UniProtKB-KW"/>
</dbReference>
<feature type="transmembrane region" description="Helical" evidence="9">
    <location>
        <begin position="242"/>
        <end position="266"/>
    </location>
</feature>
<accession>A0A9D1SU30</accession>
<evidence type="ECO:0000256" key="2">
    <source>
        <dbReference type="ARBA" id="ARBA00008220"/>
    </source>
</evidence>
<evidence type="ECO:0000256" key="4">
    <source>
        <dbReference type="ARBA" id="ARBA00022475"/>
    </source>
</evidence>
<feature type="transmembrane region" description="Helical" evidence="9">
    <location>
        <begin position="161"/>
        <end position="185"/>
    </location>
</feature>
<dbReference type="GO" id="GO:0022857">
    <property type="term" value="F:transmembrane transporter activity"/>
    <property type="evidence" value="ECO:0007669"/>
    <property type="project" value="InterPro"/>
</dbReference>
<keyword evidence="5 9" id="KW-0812">Transmembrane</keyword>
<feature type="transmembrane region" description="Helical" evidence="9">
    <location>
        <begin position="340"/>
        <end position="359"/>
    </location>
</feature>
<comment type="subcellular location">
    <subcellularLocation>
        <location evidence="1">Cell membrane</location>
        <topology evidence="1">Multi-pass membrane protein</topology>
    </subcellularLocation>
</comment>
<dbReference type="Gene3D" id="1.20.1740.10">
    <property type="entry name" value="Amino acid/polyamine transporter I"/>
    <property type="match status" value="1"/>
</dbReference>
<name>A0A9D1SU30_9FIRM</name>
<evidence type="ECO:0000256" key="7">
    <source>
        <dbReference type="ARBA" id="ARBA00022989"/>
    </source>
</evidence>
<dbReference type="PANTHER" id="PTHR42770:SF4">
    <property type="entry name" value="ARGININE_ORNITHINE ANTIPORTER-RELATED"/>
    <property type="match status" value="1"/>
</dbReference>
<evidence type="ECO:0000256" key="1">
    <source>
        <dbReference type="ARBA" id="ARBA00004651"/>
    </source>
</evidence>
<sequence length="486" mass="52255">MLRNQNEANGKTNSASLGFAGLTAMIIGSTIGAGIFTIAGDMAANGAHTGSVLIGWGICGIGMYTLMMSFFGLNRVKPELTNGIYSYAKEGFGEFVGFNSAWGYWMSALISNVSYITLLFGALGYFFPVFQHGNNTVSILCGSLLVWLLVFLVLKGVGQATFITIIATVCKLVPIFAFIAAIPLASKFSIDIFMDNFWGDGTMPLTSQIMVTTSSTVWAFIGVEGAVVLSARARDSSDVGKASITGFLGLLALYVIVAILSMGVLTTEELAQLEHPQMAQILEIAVGPWGATLVNIGVIVSIAGALLGWTIIAAECPYEAARQGVFTKAFARSNRNGSPAAALIMTNLLIQFFLLIVLLNESSYLAFYTIGSSMIMLPYLLSALYYVKLCCGKDATWFTDGYQLTAARIFAISGSLYGIWMIVSAGLIQFLITSILYAPGIFVYIKGRREKGLYTFRPYERNIAIFLVCLAVLSVILLVTGVIDPF</sequence>
<feature type="transmembrane region" description="Helical" evidence="9">
    <location>
        <begin position="52"/>
        <end position="73"/>
    </location>
</feature>
<keyword evidence="6" id="KW-0029">Amino-acid transport</keyword>
<feature type="transmembrane region" description="Helical" evidence="9">
    <location>
        <begin position="109"/>
        <end position="130"/>
    </location>
</feature>
<dbReference type="InterPro" id="IPR002293">
    <property type="entry name" value="AA/rel_permease1"/>
</dbReference>
<comment type="similarity">
    <text evidence="2">Belongs to the amino acid-polyamine-organocation (APC) superfamily. Basic amino acid/polyamine antiporter (APA) (TC 2.A.3.2) family.</text>
</comment>
<protein>
    <submittedName>
        <fullName evidence="10">Amino acid permease</fullName>
    </submittedName>
</protein>
<evidence type="ECO:0000256" key="6">
    <source>
        <dbReference type="ARBA" id="ARBA00022970"/>
    </source>
</evidence>
<dbReference type="GO" id="GO:0005886">
    <property type="term" value="C:plasma membrane"/>
    <property type="evidence" value="ECO:0007669"/>
    <property type="project" value="UniProtKB-SubCell"/>
</dbReference>
<feature type="transmembrane region" description="Helical" evidence="9">
    <location>
        <begin position="205"/>
        <end position="230"/>
    </location>
</feature>
<dbReference type="InterPro" id="IPR050367">
    <property type="entry name" value="APC_superfamily"/>
</dbReference>
<evidence type="ECO:0000256" key="8">
    <source>
        <dbReference type="ARBA" id="ARBA00023136"/>
    </source>
</evidence>
<dbReference type="PANTHER" id="PTHR42770">
    <property type="entry name" value="AMINO ACID TRANSPORTER-RELATED"/>
    <property type="match status" value="1"/>
</dbReference>
<evidence type="ECO:0000256" key="3">
    <source>
        <dbReference type="ARBA" id="ARBA00022448"/>
    </source>
</evidence>
<evidence type="ECO:0000256" key="9">
    <source>
        <dbReference type="SAM" id="Phobius"/>
    </source>
</evidence>
<dbReference type="Pfam" id="PF13520">
    <property type="entry name" value="AA_permease_2"/>
    <property type="match status" value="1"/>
</dbReference>
<dbReference type="Proteomes" id="UP000824130">
    <property type="component" value="Unassembled WGS sequence"/>
</dbReference>
<keyword evidence="8 9" id="KW-0472">Membrane</keyword>
<keyword evidence="4" id="KW-1003">Cell membrane</keyword>
<feature type="transmembrane region" description="Helical" evidence="9">
    <location>
        <begin position="465"/>
        <end position="483"/>
    </location>
</feature>
<proteinExistence type="inferred from homology"/>
<reference evidence="10" key="1">
    <citation type="submission" date="2020-10" db="EMBL/GenBank/DDBJ databases">
        <authorList>
            <person name="Gilroy R."/>
        </authorList>
    </citation>
    <scope>NUCLEOTIDE SEQUENCE</scope>
    <source>
        <strain evidence="10">ChiSjej4B22-8349</strain>
    </source>
</reference>
<comment type="caution">
    <text evidence="10">The sequence shown here is derived from an EMBL/GenBank/DDBJ whole genome shotgun (WGS) entry which is preliminary data.</text>
</comment>
<feature type="transmembrane region" description="Helical" evidence="9">
    <location>
        <begin position="426"/>
        <end position="445"/>
    </location>
</feature>
<feature type="transmembrane region" description="Helical" evidence="9">
    <location>
        <begin position="365"/>
        <end position="387"/>
    </location>
</feature>
<gene>
    <name evidence="10" type="ORF">IAD25_00690</name>
</gene>
<dbReference type="InterPro" id="IPR004754">
    <property type="entry name" value="Amino_acid_antiprt"/>
</dbReference>
<reference evidence="10" key="2">
    <citation type="journal article" date="2021" name="PeerJ">
        <title>Extensive microbial diversity within the chicken gut microbiome revealed by metagenomics and culture.</title>
        <authorList>
            <person name="Gilroy R."/>
            <person name="Ravi A."/>
            <person name="Getino M."/>
            <person name="Pursley I."/>
            <person name="Horton D.L."/>
            <person name="Alikhan N.F."/>
            <person name="Baker D."/>
            <person name="Gharbi K."/>
            <person name="Hall N."/>
            <person name="Watson M."/>
            <person name="Adriaenssens E.M."/>
            <person name="Foster-Nyarko E."/>
            <person name="Jarju S."/>
            <person name="Secka A."/>
            <person name="Antonio M."/>
            <person name="Oren A."/>
            <person name="Chaudhuri R.R."/>
            <person name="La Ragione R."/>
            <person name="Hildebrand F."/>
            <person name="Pallen M.J."/>
        </authorList>
    </citation>
    <scope>NUCLEOTIDE SEQUENCE</scope>
    <source>
        <strain evidence="10">ChiSjej4B22-8349</strain>
    </source>
</reference>
<dbReference type="AlphaFoldDB" id="A0A9D1SU30"/>
<dbReference type="NCBIfam" id="TIGR00905">
    <property type="entry name" value="2A0302"/>
    <property type="match status" value="1"/>
</dbReference>
<evidence type="ECO:0000313" key="10">
    <source>
        <dbReference type="EMBL" id="HIU95214.1"/>
    </source>
</evidence>
<feature type="transmembrane region" description="Helical" evidence="9">
    <location>
        <begin position="286"/>
        <end position="312"/>
    </location>
</feature>
<keyword evidence="3" id="KW-0813">Transport</keyword>
<evidence type="ECO:0000313" key="11">
    <source>
        <dbReference type="Proteomes" id="UP000824130"/>
    </source>
</evidence>